<accession>A0A922CZ41</accession>
<organism evidence="2 3">
    <name type="scientific">Manduca sexta</name>
    <name type="common">Tobacco hawkmoth</name>
    <name type="synonym">Tobacco hornworm</name>
    <dbReference type="NCBI Taxonomy" id="7130"/>
    <lineage>
        <taxon>Eukaryota</taxon>
        <taxon>Metazoa</taxon>
        <taxon>Ecdysozoa</taxon>
        <taxon>Arthropoda</taxon>
        <taxon>Hexapoda</taxon>
        <taxon>Insecta</taxon>
        <taxon>Pterygota</taxon>
        <taxon>Neoptera</taxon>
        <taxon>Endopterygota</taxon>
        <taxon>Lepidoptera</taxon>
        <taxon>Glossata</taxon>
        <taxon>Ditrysia</taxon>
        <taxon>Bombycoidea</taxon>
        <taxon>Sphingidae</taxon>
        <taxon>Sphinginae</taxon>
        <taxon>Sphingini</taxon>
        <taxon>Manduca</taxon>
    </lineage>
</organism>
<dbReference type="Proteomes" id="UP000791440">
    <property type="component" value="Unassembled WGS sequence"/>
</dbReference>
<evidence type="ECO:0000313" key="2">
    <source>
        <dbReference type="EMBL" id="KAG6464044.1"/>
    </source>
</evidence>
<dbReference type="EMBL" id="JH669082">
    <property type="protein sequence ID" value="KAG6464044.1"/>
    <property type="molecule type" value="Genomic_DNA"/>
</dbReference>
<reference evidence="2" key="1">
    <citation type="journal article" date="2016" name="Insect Biochem. Mol. Biol.">
        <title>Multifaceted biological insights from a draft genome sequence of the tobacco hornworm moth, Manduca sexta.</title>
        <authorList>
            <person name="Kanost M.R."/>
            <person name="Arrese E.L."/>
            <person name="Cao X."/>
            <person name="Chen Y.R."/>
            <person name="Chellapilla S."/>
            <person name="Goldsmith M.R."/>
            <person name="Grosse-Wilde E."/>
            <person name="Heckel D.G."/>
            <person name="Herndon N."/>
            <person name="Jiang H."/>
            <person name="Papanicolaou A."/>
            <person name="Qu J."/>
            <person name="Soulages J.L."/>
            <person name="Vogel H."/>
            <person name="Walters J."/>
            <person name="Waterhouse R.M."/>
            <person name="Ahn S.J."/>
            <person name="Almeida F.C."/>
            <person name="An C."/>
            <person name="Aqrawi P."/>
            <person name="Bretschneider A."/>
            <person name="Bryant W.B."/>
            <person name="Bucks S."/>
            <person name="Chao H."/>
            <person name="Chevignon G."/>
            <person name="Christen J.M."/>
            <person name="Clarke D.F."/>
            <person name="Dittmer N.T."/>
            <person name="Ferguson L.C.F."/>
            <person name="Garavelou S."/>
            <person name="Gordon K.H.J."/>
            <person name="Gunaratna R.T."/>
            <person name="Han Y."/>
            <person name="Hauser F."/>
            <person name="He Y."/>
            <person name="Heidel-Fischer H."/>
            <person name="Hirsh A."/>
            <person name="Hu Y."/>
            <person name="Jiang H."/>
            <person name="Kalra D."/>
            <person name="Klinner C."/>
            <person name="Konig C."/>
            <person name="Kovar C."/>
            <person name="Kroll A.R."/>
            <person name="Kuwar S.S."/>
            <person name="Lee S.L."/>
            <person name="Lehman R."/>
            <person name="Li K."/>
            <person name="Li Z."/>
            <person name="Liang H."/>
            <person name="Lovelace S."/>
            <person name="Lu Z."/>
            <person name="Mansfield J.H."/>
            <person name="McCulloch K.J."/>
            <person name="Mathew T."/>
            <person name="Morton B."/>
            <person name="Muzny D.M."/>
            <person name="Neunemann D."/>
            <person name="Ongeri F."/>
            <person name="Pauchet Y."/>
            <person name="Pu L.L."/>
            <person name="Pyrousis I."/>
            <person name="Rao X.J."/>
            <person name="Redding A."/>
            <person name="Roesel C."/>
            <person name="Sanchez-Gracia A."/>
            <person name="Schaack S."/>
            <person name="Shukla A."/>
            <person name="Tetreau G."/>
            <person name="Wang Y."/>
            <person name="Xiong G.H."/>
            <person name="Traut W."/>
            <person name="Walsh T.K."/>
            <person name="Worley K.C."/>
            <person name="Wu D."/>
            <person name="Wu W."/>
            <person name="Wu Y.Q."/>
            <person name="Zhang X."/>
            <person name="Zou Z."/>
            <person name="Zucker H."/>
            <person name="Briscoe A.D."/>
            <person name="Burmester T."/>
            <person name="Clem R.J."/>
            <person name="Feyereisen R."/>
            <person name="Grimmelikhuijzen C.J.P."/>
            <person name="Hamodrakas S.J."/>
            <person name="Hansson B.S."/>
            <person name="Huguet E."/>
            <person name="Jermiin L.S."/>
            <person name="Lan Q."/>
            <person name="Lehman H.K."/>
            <person name="Lorenzen M."/>
            <person name="Merzendorfer H."/>
            <person name="Michalopoulos I."/>
            <person name="Morton D.B."/>
            <person name="Muthukrishnan S."/>
            <person name="Oakeshott J.G."/>
            <person name="Palmer W."/>
            <person name="Park Y."/>
            <person name="Passarelli A.L."/>
            <person name="Rozas J."/>
            <person name="Schwartz L.M."/>
            <person name="Smith W."/>
            <person name="Southgate A."/>
            <person name="Vilcinskas A."/>
            <person name="Vogt R."/>
            <person name="Wang P."/>
            <person name="Werren J."/>
            <person name="Yu X.Q."/>
            <person name="Zhou J.J."/>
            <person name="Brown S.J."/>
            <person name="Scherer S.E."/>
            <person name="Richards S."/>
            <person name="Blissard G.W."/>
        </authorList>
    </citation>
    <scope>NUCLEOTIDE SEQUENCE</scope>
</reference>
<protein>
    <submittedName>
        <fullName evidence="2">Uncharacterized protein</fullName>
    </submittedName>
</protein>
<proteinExistence type="predicted"/>
<keyword evidence="1" id="KW-0732">Signal</keyword>
<keyword evidence="3" id="KW-1185">Reference proteome</keyword>
<evidence type="ECO:0000313" key="3">
    <source>
        <dbReference type="Proteomes" id="UP000791440"/>
    </source>
</evidence>
<sequence>MKVLIFLTTVVAAHGLRVTYGSGSDIGKSCFFPMPYTLSSAIDEYHWIEYDAPVTVLPNIFMYCASDNVEVCLLFTEEGFVAGLQIAAEKNKFHDSMLDWHIQGFTTWKVEVDGVQREFWTTQQYYMSKVRFDLGLAIGTKFFIDIPQTATEAKAQNWQAVDRPQGLKILPQLVLYCYSDHVLCAFYDDTEYVAGLQIGLSDDEFTDAVFDMNVQGYTSWTTTSFQKSKEERLAARNTDKTLQENAVWVTGFNGELLKVSSSAQEINDNSPFTRQSCIPWMGRHYYYNMTESTECTADGMFPWFPLVDSGELIATGFLTFGKITIKQGQRNWFENPPLAIVKLIVPHGPQCMYDLVTKTGAVTMHIYYIDKPWLIGCLLT</sequence>
<dbReference type="AlphaFoldDB" id="A0A922CZ41"/>
<reference evidence="2" key="2">
    <citation type="submission" date="2020-12" db="EMBL/GenBank/DDBJ databases">
        <authorList>
            <person name="Kanost M."/>
        </authorList>
    </citation>
    <scope>NUCLEOTIDE SEQUENCE</scope>
</reference>
<comment type="caution">
    <text evidence="2">The sequence shown here is derived from an EMBL/GenBank/DDBJ whole genome shotgun (WGS) entry which is preliminary data.</text>
</comment>
<evidence type="ECO:0000256" key="1">
    <source>
        <dbReference type="SAM" id="SignalP"/>
    </source>
</evidence>
<feature type="chain" id="PRO_5036780159" evidence="1">
    <location>
        <begin position="16"/>
        <end position="380"/>
    </location>
</feature>
<gene>
    <name evidence="2" type="ORF">O3G_MSEX014235</name>
</gene>
<name>A0A922CZ41_MANSE</name>
<feature type="signal peptide" evidence="1">
    <location>
        <begin position="1"/>
        <end position="15"/>
    </location>
</feature>